<keyword evidence="5" id="KW-0720">Serine protease</keyword>
<keyword evidence="2" id="KW-0645">Protease</keyword>
<dbReference type="PROSITE" id="PS51695">
    <property type="entry name" value="SEDOLISIN"/>
    <property type="match status" value="1"/>
</dbReference>
<dbReference type="GO" id="GO:0046872">
    <property type="term" value="F:metal ion binding"/>
    <property type="evidence" value="ECO:0007669"/>
    <property type="project" value="UniProtKB-KW"/>
</dbReference>
<dbReference type="InterPro" id="IPR036852">
    <property type="entry name" value="Peptidase_S8/S53_dom_sf"/>
</dbReference>
<evidence type="ECO:0000256" key="7">
    <source>
        <dbReference type="ARBA" id="ARBA00023145"/>
    </source>
</evidence>
<keyword evidence="3" id="KW-0479">Metal-binding</keyword>
<dbReference type="AlphaFoldDB" id="A0A941EXZ9"/>
<evidence type="ECO:0000256" key="3">
    <source>
        <dbReference type="ARBA" id="ARBA00022723"/>
    </source>
</evidence>
<evidence type="ECO:0000256" key="1">
    <source>
        <dbReference type="ARBA" id="ARBA00001913"/>
    </source>
</evidence>
<feature type="domain" description="Peptidase S53" evidence="9">
    <location>
        <begin position="261"/>
        <end position="681"/>
    </location>
</feature>
<proteinExistence type="predicted"/>
<keyword evidence="11" id="KW-1185">Reference proteome</keyword>
<protein>
    <submittedName>
        <fullName evidence="10">S8/S53 family peptidase</fullName>
    </submittedName>
</protein>
<dbReference type="GO" id="GO:0004252">
    <property type="term" value="F:serine-type endopeptidase activity"/>
    <property type="evidence" value="ECO:0007669"/>
    <property type="project" value="InterPro"/>
</dbReference>
<evidence type="ECO:0000256" key="6">
    <source>
        <dbReference type="ARBA" id="ARBA00022837"/>
    </source>
</evidence>
<dbReference type="CDD" id="cd11377">
    <property type="entry name" value="Pro-peptidase_S53"/>
    <property type="match status" value="1"/>
</dbReference>
<sequence>MAPDISRARRGRRVGAASLAVAALAGTFVASGAAHAATSTTAASVTFGGMQPAWATASADRGQVASGTAVTSTIYLAAKDQAGMEAYAEAVSTPGNALYHKYLSASQYQARFGTTAAQISAVESWLRSSGLKVASANSHEIQVSGSAAQTESTYGLSLHNYSVKGKTYRAPAGSAHLPAAVAADVLSVGSLSTMPLTMAPAGAINTTATEDAITGAKPTMGTTRDGATYVGQEPCSSYYGQAVDTTAPAQGGKENPYVLCGYSPQQLRSAYGVDGVTGKGVTVAIVDAYGSSDILSDANTYAKYQGDPAFKPGQFLDTETPADFYDYADCGGPADWSPEEHIDVEAVHAMAPAATVHYYGGNSCQNADLLVPLQQIVDTHSADIVSDSWGSVVFSSAGNLTAADKDAYDQTLMQGAIEGIEINFSTGDCGAEDPTTGCGANDTSTVPQADWPDTDPWVTAVGGTSTAIGKHGNVLWDTSWGTDIYLPPTTAGSGWSYLEWYFGGGGGTSAIFSQPWYQRGVVSKTLATTLPDGTRTTSAMRTVPDVSMDADPYTGFLIGLTTTLPDGTTGVGVEDYGGTSLASPLFAGLQADAIQVDGGRRIGFANPAIYAEYGTGVYTDVTGKGPGTKAYNDMPADDGTDATNYSVGFGDDQLLTATPGYDDATGVGTPNTNYLWARLGW</sequence>
<dbReference type="PANTHER" id="PTHR14218:SF15">
    <property type="entry name" value="TRIPEPTIDYL-PEPTIDASE 1"/>
    <property type="match status" value="1"/>
</dbReference>
<keyword evidence="6" id="KW-0106">Calcium</keyword>
<dbReference type="SUPFAM" id="SSF52743">
    <property type="entry name" value="Subtilisin-like"/>
    <property type="match status" value="1"/>
</dbReference>
<organism evidence="10 11">
    <name type="scientific">Actinospica durhamensis</name>
    <dbReference type="NCBI Taxonomy" id="1508375"/>
    <lineage>
        <taxon>Bacteria</taxon>
        <taxon>Bacillati</taxon>
        <taxon>Actinomycetota</taxon>
        <taxon>Actinomycetes</taxon>
        <taxon>Catenulisporales</taxon>
        <taxon>Actinospicaceae</taxon>
        <taxon>Actinospica</taxon>
    </lineage>
</organism>
<evidence type="ECO:0000256" key="5">
    <source>
        <dbReference type="ARBA" id="ARBA00022825"/>
    </source>
</evidence>
<comment type="caution">
    <text evidence="10">The sequence shown here is derived from an EMBL/GenBank/DDBJ whole genome shotgun (WGS) entry which is preliminary data.</text>
</comment>
<evidence type="ECO:0000259" key="9">
    <source>
        <dbReference type="PROSITE" id="PS51695"/>
    </source>
</evidence>
<gene>
    <name evidence="10" type="ORF">KDL01_38905</name>
</gene>
<evidence type="ECO:0000256" key="8">
    <source>
        <dbReference type="SAM" id="SignalP"/>
    </source>
</evidence>
<dbReference type="InterPro" id="IPR050819">
    <property type="entry name" value="Tripeptidyl-peptidase_I"/>
</dbReference>
<dbReference type="InterPro" id="IPR023828">
    <property type="entry name" value="Peptidase_S8_Ser-AS"/>
</dbReference>
<evidence type="ECO:0000256" key="4">
    <source>
        <dbReference type="ARBA" id="ARBA00022801"/>
    </source>
</evidence>
<dbReference type="PROSITE" id="PS00138">
    <property type="entry name" value="SUBTILASE_SER"/>
    <property type="match status" value="1"/>
</dbReference>
<dbReference type="SMART" id="SM00944">
    <property type="entry name" value="Pro-kuma_activ"/>
    <property type="match status" value="1"/>
</dbReference>
<evidence type="ECO:0000313" key="11">
    <source>
        <dbReference type="Proteomes" id="UP000675781"/>
    </source>
</evidence>
<feature type="signal peptide" evidence="8">
    <location>
        <begin position="1"/>
        <end position="36"/>
    </location>
</feature>
<accession>A0A941EXZ9</accession>
<dbReference type="Pfam" id="PF09286">
    <property type="entry name" value="Pro-kuma_activ"/>
    <property type="match status" value="1"/>
</dbReference>
<reference evidence="10" key="1">
    <citation type="submission" date="2021-04" db="EMBL/GenBank/DDBJ databases">
        <title>Genome based classification of Actinospica acidithermotolerans sp. nov., an actinobacterium isolated from an Indonesian hot spring.</title>
        <authorList>
            <person name="Kusuma A.B."/>
            <person name="Putra K.E."/>
            <person name="Nafisah S."/>
            <person name="Loh J."/>
            <person name="Nouioui I."/>
            <person name="Goodfellow M."/>
        </authorList>
    </citation>
    <scope>NUCLEOTIDE SEQUENCE</scope>
    <source>
        <strain evidence="10">CSCA 57</strain>
    </source>
</reference>
<dbReference type="SUPFAM" id="SSF54897">
    <property type="entry name" value="Protease propeptides/inhibitors"/>
    <property type="match status" value="1"/>
</dbReference>
<dbReference type="PANTHER" id="PTHR14218">
    <property type="entry name" value="PROTEASE S8 TRIPEPTIDYL PEPTIDASE I CLN2"/>
    <property type="match status" value="1"/>
</dbReference>
<name>A0A941EXZ9_9ACTN</name>
<comment type="cofactor">
    <cofactor evidence="1">
        <name>Ca(2+)</name>
        <dbReference type="ChEBI" id="CHEBI:29108"/>
    </cofactor>
</comment>
<dbReference type="Gene3D" id="3.40.50.200">
    <property type="entry name" value="Peptidase S8/S53 domain"/>
    <property type="match status" value="1"/>
</dbReference>
<evidence type="ECO:0000313" key="10">
    <source>
        <dbReference type="EMBL" id="MBR7839296.1"/>
    </source>
</evidence>
<dbReference type="RefSeq" id="WP_212533734.1">
    <property type="nucleotide sequence ID" value="NZ_JAGSOG010000415.1"/>
</dbReference>
<keyword evidence="4" id="KW-0378">Hydrolase</keyword>
<dbReference type="Proteomes" id="UP000675781">
    <property type="component" value="Unassembled WGS sequence"/>
</dbReference>
<dbReference type="InterPro" id="IPR015366">
    <property type="entry name" value="S53_propep"/>
</dbReference>
<dbReference type="CDD" id="cd04056">
    <property type="entry name" value="Peptidases_S53"/>
    <property type="match status" value="1"/>
</dbReference>
<keyword evidence="7" id="KW-0865">Zymogen</keyword>
<feature type="chain" id="PRO_5037082680" evidence="8">
    <location>
        <begin position="37"/>
        <end position="681"/>
    </location>
</feature>
<evidence type="ECO:0000256" key="2">
    <source>
        <dbReference type="ARBA" id="ARBA00022670"/>
    </source>
</evidence>
<dbReference type="InterPro" id="IPR030400">
    <property type="entry name" value="Sedolisin_dom"/>
</dbReference>
<dbReference type="GO" id="GO:0008240">
    <property type="term" value="F:tripeptidyl-peptidase activity"/>
    <property type="evidence" value="ECO:0007669"/>
    <property type="project" value="TreeGrafter"/>
</dbReference>
<keyword evidence="8" id="KW-0732">Signal</keyword>
<dbReference type="GO" id="GO:0006508">
    <property type="term" value="P:proteolysis"/>
    <property type="evidence" value="ECO:0007669"/>
    <property type="project" value="UniProtKB-KW"/>
</dbReference>
<dbReference type="EMBL" id="JAGSOG010000415">
    <property type="protein sequence ID" value="MBR7839296.1"/>
    <property type="molecule type" value="Genomic_DNA"/>
</dbReference>